<dbReference type="Pfam" id="PF05199">
    <property type="entry name" value="GMC_oxred_C"/>
    <property type="match status" value="1"/>
</dbReference>
<evidence type="ECO:0000259" key="7">
    <source>
        <dbReference type="PROSITE" id="PS00623"/>
    </source>
</evidence>
<dbReference type="PROSITE" id="PS00623">
    <property type="entry name" value="GMC_OXRED_1"/>
    <property type="match status" value="1"/>
</dbReference>
<reference evidence="8 9" key="1">
    <citation type="submission" date="2020-08" db="EMBL/GenBank/DDBJ databases">
        <title>Sequencing the genomes of 1000 actinobacteria strains.</title>
        <authorList>
            <person name="Klenk H.-P."/>
        </authorList>
    </citation>
    <scope>NUCLEOTIDE SEQUENCE [LARGE SCALE GENOMIC DNA]</scope>
    <source>
        <strain evidence="8 9">DSM 45362</strain>
    </source>
</reference>
<dbReference type="Proteomes" id="UP000587527">
    <property type="component" value="Unassembled WGS sequence"/>
</dbReference>
<dbReference type="AlphaFoldDB" id="A0A841BP18"/>
<dbReference type="SUPFAM" id="SSF54373">
    <property type="entry name" value="FAD-linked reductases, C-terminal domain"/>
    <property type="match status" value="1"/>
</dbReference>
<keyword evidence="3 6" id="KW-0285">Flavoprotein</keyword>
<dbReference type="InterPro" id="IPR007867">
    <property type="entry name" value="GMC_OxRtase_C"/>
</dbReference>
<evidence type="ECO:0000256" key="4">
    <source>
        <dbReference type="ARBA" id="ARBA00022827"/>
    </source>
</evidence>
<evidence type="ECO:0000313" key="9">
    <source>
        <dbReference type="Proteomes" id="UP000587527"/>
    </source>
</evidence>
<dbReference type="InterPro" id="IPR012132">
    <property type="entry name" value="GMC_OxRdtase"/>
</dbReference>
<dbReference type="RefSeq" id="WP_184837084.1">
    <property type="nucleotide sequence ID" value="NZ_JACHMN010000002.1"/>
</dbReference>
<evidence type="ECO:0000313" key="8">
    <source>
        <dbReference type="EMBL" id="MBB5870014.1"/>
    </source>
</evidence>
<keyword evidence="9" id="KW-1185">Reference proteome</keyword>
<dbReference type="Gene3D" id="3.50.50.60">
    <property type="entry name" value="FAD/NAD(P)-binding domain"/>
    <property type="match status" value="1"/>
</dbReference>
<dbReference type="InterPro" id="IPR036188">
    <property type="entry name" value="FAD/NAD-bd_sf"/>
</dbReference>
<dbReference type="GO" id="GO:0050660">
    <property type="term" value="F:flavin adenine dinucleotide binding"/>
    <property type="evidence" value="ECO:0007669"/>
    <property type="project" value="InterPro"/>
</dbReference>
<dbReference type="InterPro" id="IPR000172">
    <property type="entry name" value="GMC_OxRdtase_N"/>
</dbReference>
<dbReference type="EMBL" id="JACHMN010000002">
    <property type="protein sequence ID" value="MBB5870014.1"/>
    <property type="molecule type" value="Genomic_DNA"/>
</dbReference>
<name>A0A841BP18_9ACTN</name>
<evidence type="ECO:0000256" key="1">
    <source>
        <dbReference type="ARBA" id="ARBA00001974"/>
    </source>
</evidence>
<sequence>MYDYVIVGAGSAGCALAARLSEDPGVTVCLVEAGPADTEPNVHVPAAFPKLFRTQLDWDYNTAEEPFLHRRRIFLPRGRMLGGSSSMNAMAYTRANPVDYDNWKQPGWSYAELLPYFKRSEDNERGESDYHGVGGPLSVADGRAHNPSAAAFVEAAVEAGYARNEDFNGPVQDGFGFFQVTQRDGKRESSATAFLHPAMGRPNLTVETDLQVHRVVLERGRATGIVGRQLGEEVTIRAEREVILAAGVYNSPQLLMLSGIGPAAELGILGITVHVDLPKVGQNLSDHVLVPLNYMHSQPISMLAAAQPEYVEQFMTQGRGPLTSNGPEAGGFLRTDARLPAPDVEFFAAPVMFVDSGLGFPTAHAISTGPVLLTLRSRGSVALGSEDPTAKPRIQHNYFADPADLRTAVAAVRIGLEIARQPAMATYAEELHRPPVSESEADLRDYVRQYAHSIFHPAGTCAMGAVVDSSLRVFGVEGLRVVDTSVMPTIGSGNPNATAIAIGEKAADLIRGATPPEAIFIDA</sequence>
<proteinExistence type="inferred from homology"/>
<feature type="domain" description="Glucose-methanol-choline oxidoreductase N-terminal" evidence="7">
    <location>
        <begin position="78"/>
        <end position="101"/>
    </location>
</feature>
<evidence type="ECO:0000256" key="3">
    <source>
        <dbReference type="ARBA" id="ARBA00022630"/>
    </source>
</evidence>
<dbReference type="PANTHER" id="PTHR11552">
    <property type="entry name" value="GLUCOSE-METHANOL-CHOLINE GMC OXIDOREDUCTASE"/>
    <property type="match status" value="1"/>
</dbReference>
<dbReference type="GO" id="GO:0016614">
    <property type="term" value="F:oxidoreductase activity, acting on CH-OH group of donors"/>
    <property type="evidence" value="ECO:0007669"/>
    <property type="project" value="InterPro"/>
</dbReference>
<dbReference type="Pfam" id="PF00732">
    <property type="entry name" value="GMC_oxred_N"/>
    <property type="match status" value="1"/>
</dbReference>
<evidence type="ECO:0000256" key="5">
    <source>
        <dbReference type="PIRSR" id="PIRSR000137-2"/>
    </source>
</evidence>
<organism evidence="8 9">
    <name type="scientific">Allocatelliglobosispora scoriae</name>
    <dbReference type="NCBI Taxonomy" id="643052"/>
    <lineage>
        <taxon>Bacteria</taxon>
        <taxon>Bacillati</taxon>
        <taxon>Actinomycetota</taxon>
        <taxon>Actinomycetes</taxon>
        <taxon>Micromonosporales</taxon>
        <taxon>Micromonosporaceae</taxon>
        <taxon>Allocatelliglobosispora</taxon>
    </lineage>
</organism>
<comment type="caution">
    <text evidence="8">The sequence shown here is derived from an EMBL/GenBank/DDBJ whole genome shotgun (WGS) entry which is preliminary data.</text>
</comment>
<comment type="similarity">
    <text evidence="2 6">Belongs to the GMC oxidoreductase family.</text>
</comment>
<dbReference type="PANTHER" id="PTHR11552:SF147">
    <property type="entry name" value="CHOLINE DEHYDROGENASE, MITOCHONDRIAL"/>
    <property type="match status" value="1"/>
</dbReference>
<gene>
    <name evidence="8" type="ORF">F4553_003393</name>
</gene>
<evidence type="ECO:0000256" key="6">
    <source>
        <dbReference type="RuleBase" id="RU003968"/>
    </source>
</evidence>
<dbReference type="SUPFAM" id="SSF51905">
    <property type="entry name" value="FAD/NAD(P)-binding domain"/>
    <property type="match status" value="1"/>
</dbReference>
<dbReference type="PIRSF" id="PIRSF000137">
    <property type="entry name" value="Alcohol_oxidase"/>
    <property type="match status" value="1"/>
</dbReference>
<accession>A0A841BP18</accession>
<feature type="binding site" evidence="5">
    <location>
        <position position="212"/>
    </location>
    <ligand>
        <name>FAD</name>
        <dbReference type="ChEBI" id="CHEBI:57692"/>
    </ligand>
</feature>
<protein>
    <submittedName>
        <fullName evidence="8">Choline dehydrogenase-like flavoprotein</fullName>
    </submittedName>
</protein>
<keyword evidence="4 5" id="KW-0274">FAD</keyword>
<evidence type="ECO:0000256" key="2">
    <source>
        <dbReference type="ARBA" id="ARBA00010790"/>
    </source>
</evidence>
<dbReference type="Gene3D" id="3.30.560.10">
    <property type="entry name" value="Glucose Oxidase, domain 3"/>
    <property type="match status" value="1"/>
</dbReference>
<comment type="cofactor">
    <cofactor evidence="1 5">
        <name>FAD</name>
        <dbReference type="ChEBI" id="CHEBI:57692"/>
    </cofactor>
</comment>